<dbReference type="InterPro" id="IPR036388">
    <property type="entry name" value="WH-like_DNA-bd_sf"/>
</dbReference>
<accession>A0A1H6CMJ0</accession>
<dbReference type="GO" id="GO:0005829">
    <property type="term" value="C:cytosol"/>
    <property type="evidence" value="ECO:0007669"/>
    <property type="project" value="TreeGrafter"/>
</dbReference>
<keyword evidence="2 5" id="KW-0238">DNA-binding</keyword>
<dbReference type="InterPro" id="IPR011008">
    <property type="entry name" value="Dimeric_a/b-barrel"/>
</dbReference>
<name>A0A1H6CMJ0_9HYPH</name>
<dbReference type="InterPro" id="IPR019885">
    <property type="entry name" value="Tscrpt_reg_HTH_AsnC-type_CS"/>
</dbReference>
<evidence type="ECO:0000313" key="5">
    <source>
        <dbReference type="EMBL" id="SEG74182.1"/>
    </source>
</evidence>
<dbReference type="PANTHER" id="PTHR30154:SF53">
    <property type="entry name" value="HTH-TYPE TRANSCRIPTIONAL REGULATOR LRPC"/>
    <property type="match status" value="1"/>
</dbReference>
<dbReference type="GO" id="GO:0043200">
    <property type="term" value="P:response to amino acid"/>
    <property type="evidence" value="ECO:0007669"/>
    <property type="project" value="TreeGrafter"/>
</dbReference>
<dbReference type="PANTHER" id="PTHR30154">
    <property type="entry name" value="LEUCINE-RESPONSIVE REGULATORY PROTEIN"/>
    <property type="match status" value="1"/>
</dbReference>
<organism evidence="5 6">
    <name type="scientific">Bosea lathyri</name>
    <dbReference type="NCBI Taxonomy" id="1036778"/>
    <lineage>
        <taxon>Bacteria</taxon>
        <taxon>Pseudomonadati</taxon>
        <taxon>Pseudomonadota</taxon>
        <taxon>Alphaproteobacteria</taxon>
        <taxon>Hyphomicrobiales</taxon>
        <taxon>Boseaceae</taxon>
        <taxon>Bosea</taxon>
    </lineage>
</organism>
<dbReference type="GO" id="GO:0043565">
    <property type="term" value="F:sequence-specific DNA binding"/>
    <property type="evidence" value="ECO:0007669"/>
    <property type="project" value="InterPro"/>
</dbReference>
<dbReference type="InterPro" id="IPR036390">
    <property type="entry name" value="WH_DNA-bd_sf"/>
</dbReference>
<protein>
    <submittedName>
        <fullName evidence="5">DNA-binding transcriptional regulator, Lrp family</fullName>
    </submittedName>
</protein>
<dbReference type="PRINTS" id="PR00033">
    <property type="entry name" value="HTHASNC"/>
</dbReference>
<dbReference type="PROSITE" id="PS00519">
    <property type="entry name" value="HTH_ASNC_1"/>
    <property type="match status" value="1"/>
</dbReference>
<reference evidence="5 6" key="1">
    <citation type="submission" date="2016-10" db="EMBL/GenBank/DDBJ databases">
        <authorList>
            <person name="de Groot N.N."/>
        </authorList>
    </citation>
    <scope>NUCLEOTIDE SEQUENCE [LARGE SCALE GENOMIC DNA]</scope>
    <source>
        <strain evidence="5 6">DSM 26656</strain>
    </source>
</reference>
<sequence length="147" mass="16356">MARPSDGRKDQELINILTANARIPLAEIAKTLGVSRATVQGRLTRLEREGAIVGYTTVLGKDDAHNTALSAIILIELEVKQQGNVIALLRKKSEIIQCYTLNGHFDLFVKIKCATSTHLDEIIDWIAEMDGVRRTTSSILLARKFER</sequence>
<dbReference type="InterPro" id="IPR019887">
    <property type="entry name" value="Tscrpt_reg_AsnC/Lrp_C"/>
</dbReference>
<dbReference type="SUPFAM" id="SSF46785">
    <property type="entry name" value="Winged helix' DNA-binding domain"/>
    <property type="match status" value="1"/>
</dbReference>
<evidence type="ECO:0000256" key="3">
    <source>
        <dbReference type="ARBA" id="ARBA00023163"/>
    </source>
</evidence>
<dbReference type="RefSeq" id="WP_103874761.1">
    <property type="nucleotide sequence ID" value="NZ_FNUY01000011.1"/>
</dbReference>
<dbReference type="Pfam" id="PF13404">
    <property type="entry name" value="HTH_AsnC-type"/>
    <property type="match status" value="1"/>
</dbReference>
<keyword evidence="6" id="KW-1185">Reference proteome</keyword>
<dbReference type="Gene3D" id="3.30.70.920">
    <property type="match status" value="1"/>
</dbReference>
<keyword evidence="3" id="KW-0804">Transcription</keyword>
<evidence type="ECO:0000256" key="2">
    <source>
        <dbReference type="ARBA" id="ARBA00023125"/>
    </source>
</evidence>
<keyword evidence="1" id="KW-0805">Transcription regulation</keyword>
<dbReference type="PROSITE" id="PS50956">
    <property type="entry name" value="HTH_ASNC_2"/>
    <property type="match status" value="1"/>
</dbReference>
<feature type="domain" description="HTH asnC-type" evidence="4">
    <location>
        <begin position="8"/>
        <end position="70"/>
    </location>
</feature>
<dbReference type="SMART" id="SM00344">
    <property type="entry name" value="HTH_ASNC"/>
    <property type="match status" value="1"/>
</dbReference>
<dbReference type="SUPFAM" id="SSF54909">
    <property type="entry name" value="Dimeric alpha+beta barrel"/>
    <property type="match status" value="1"/>
</dbReference>
<dbReference type="InterPro" id="IPR019888">
    <property type="entry name" value="Tscrpt_reg_AsnC-like"/>
</dbReference>
<dbReference type="Proteomes" id="UP000236743">
    <property type="component" value="Unassembled WGS sequence"/>
</dbReference>
<evidence type="ECO:0000256" key="1">
    <source>
        <dbReference type="ARBA" id="ARBA00023015"/>
    </source>
</evidence>
<proteinExistence type="predicted"/>
<dbReference type="OrthoDB" id="9809462at2"/>
<evidence type="ECO:0000313" key="6">
    <source>
        <dbReference type="Proteomes" id="UP000236743"/>
    </source>
</evidence>
<evidence type="ECO:0000259" key="4">
    <source>
        <dbReference type="PROSITE" id="PS50956"/>
    </source>
</evidence>
<dbReference type="AlphaFoldDB" id="A0A1H6CMJ0"/>
<dbReference type="Gene3D" id="1.10.10.10">
    <property type="entry name" value="Winged helix-like DNA-binding domain superfamily/Winged helix DNA-binding domain"/>
    <property type="match status" value="1"/>
</dbReference>
<dbReference type="Pfam" id="PF01037">
    <property type="entry name" value="AsnC_trans_reg"/>
    <property type="match status" value="1"/>
</dbReference>
<dbReference type="EMBL" id="FNUY01000011">
    <property type="protein sequence ID" value="SEG74182.1"/>
    <property type="molecule type" value="Genomic_DNA"/>
</dbReference>
<gene>
    <name evidence="5" type="ORF">SAMN04488115_11160</name>
</gene>
<dbReference type="InterPro" id="IPR000485">
    <property type="entry name" value="AsnC-type_HTH_dom"/>
</dbReference>